<dbReference type="Gene3D" id="1.25.40.10">
    <property type="entry name" value="Tetratricopeptide repeat domain"/>
    <property type="match status" value="1"/>
</dbReference>
<dbReference type="SUPFAM" id="SSF48452">
    <property type="entry name" value="TPR-like"/>
    <property type="match status" value="1"/>
</dbReference>
<dbReference type="RefSeq" id="WP_056936647.1">
    <property type="nucleotide sequence ID" value="NZ_AZFN01000002.1"/>
</dbReference>
<dbReference type="InterPro" id="IPR011990">
    <property type="entry name" value="TPR-like_helical_dom_sf"/>
</dbReference>
<evidence type="ECO:0000259" key="1">
    <source>
        <dbReference type="PROSITE" id="PS50943"/>
    </source>
</evidence>
<dbReference type="CDD" id="cd00093">
    <property type="entry name" value="HTH_XRE"/>
    <property type="match status" value="1"/>
</dbReference>
<dbReference type="InterPro" id="IPR053163">
    <property type="entry name" value="HTH-type_regulator_Rgg"/>
</dbReference>
<dbReference type="SMART" id="SM00530">
    <property type="entry name" value="HTH_XRE"/>
    <property type="match status" value="1"/>
</dbReference>
<dbReference type="PATRIC" id="fig|1423749.3.peg.773"/>
<protein>
    <recommendedName>
        <fullName evidence="1">HTH cro/C1-type domain-containing protein</fullName>
    </recommendedName>
</protein>
<dbReference type="PANTHER" id="PTHR37038">
    <property type="entry name" value="TRANSCRIPTIONAL REGULATOR-RELATED"/>
    <property type="match status" value="1"/>
</dbReference>
<dbReference type="InterPro" id="IPR010982">
    <property type="entry name" value="Lambda_DNA-bd_dom_sf"/>
</dbReference>
<dbReference type="EMBL" id="AZFN01000002">
    <property type="protein sequence ID" value="KRM03448.1"/>
    <property type="molecule type" value="Genomic_DNA"/>
</dbReference>
<dbReference type="Proteomes" id="UP000051739">
    <property type="component" value="Unassembled WGS sequence"/>
</dbReference>
<keyword evidence="3" id="KW-1185">Reference proteome</keyword>
<proteinExistence type="predicted"/>
<dbReference type="InterPro" id="IPR001387">
    <property type="entry name" value="Cro/C1-type_HTH"/>
</dbReference>
<sequence>MELNGAKFREIRREKGLSQIDLSEGICTQATISLIENSNRIPKLEILNQLVDRLDVPLNAILVVDRVDNGLLEQVTNSLYQNKLGEVNHLIDEIDPNCLDGDDLTRYYYLVGFKELRQGHYDDAIYNLGLVLTQLSVNSSRQDYWPAVYYGFAAAYSRKGDYNKAQEMVDRSMKDLTHFMEGARHRNYGFWLAISVAQLQLELDQPDKSLQVCRAIIKVALNKRQLSPLGKAYHVMGQVNLSQGDSQLARENITIANSFAKVLKDQVELKETAALLDSIKD</sequence>
<accession>A0A0R1VD15</accession>
<feature type="domain" description="HTH cro/C1-type" evidence="1">
    <location>
        <begin position="8"/>
        <end position="61"/>
    </location>
</feature>
<dbReference type="SUPFAM" id="SSF47413">
    <property type="entry name" value="lambda repressor-like DNA-binding domains"/>
    <property type="match status" value="1"/>
</dbReference>
<comment type="caution">
    <text evidence="2">The sequence shown here is derived from an EMBL/GenBank/DDBJ whole genome shotgun (WGS) entry which is preliminary data.</text>
</comment>
<organism evidence="2 3">
    <name type="scientific">Limosilactobacillus gastricus DSM 16045</name>
    <dbReference type="NCBI Taxonomy" id="1423749"/>
    <lineage>
        <taxon>Bacteria</taxon>
        <taxon>Bacillati</taxon>
        <taxon>Bacillota</taxon>
        <taxon>Bacilli</taxon>
        <taxon>Lactobacillales</taxon>
        <taxon>Lactobacillaceae</taxon>
        <taxon>Limosilactobacillus</taxon>
    </lineage>
</organism>
<gene>
    <name evidence="2" type="ORF">FC60_GL000769</name>
</gene>
<dbReference type="AlphaFoldDB" id="A0A0R1VD15"/>
<dbReference type="PROSITE" id="PS50943">
    <property type="entry name" value="HTH_CROC1"/>
    <property type="match status" value="1"/>
</dbReference>
<dbReference type="Pfam" id="PF01381">
    <property type="entry name" value="HTH_3"/>
    <property type="match status" value="1"/>
</dbReference>
<reference evidence="2 3" key="1">
    <citation type="journal article" date="2015" name="Genome Announc.">
        <title>Expanding the biotechnology potential of lactobacilli through comparative genomics of 213 strains and associated genera.</title>
        <authorList>
            <person name="Sun Z."/>
            <person name="Harris H.M."/>
            <person name="McCann A."/>
            <person name="Guo C."/>
            <person name="Argimon S."/>
            <person name="Zhang W."/>
            <person name="Yang X."/>
            <person name="Jeffery I.B."/>
            <person name="Cooney J.C."/>
            <person name="Kagawa T.F."/>
            <person name="Liu W."/>
            <person name="Song Y."/>
            <person name="Salvetti E."/>
            <person name="Wrobel A."/>
            <person name="Rasinkangas P."/>
            <person name="Parkhill J."/>
            <person name="Rea M.C."/>
            <person name="O'Sullivan O."/>
            <person name="Ritari J."/>
            <person name="Douillard F.P."/>
            <person name="Paul Ross R."/>
            <person name="Yang R."/>
            <person name="Briner A.E."/>
            <person name="Felis G.E."/>
            <person name="de Vos W.M."/>
            <person name="Barrangou R."/>
            <person name="Klaenhammer T.R."/>
            <person name="Caufield P.W."/>
            <person name="Cui Y."/>
            <person name="Zhang H."/>
            <person name="O'Toole P.W."/>
        </authorList>
    </citation>
    <scope>NUCLEOTIDE SEQUENCE [LARGE SCALE GENOMIC DNA]</scope>
    <source>
        <strain evidence="2 3">DSM 16045</strain>
    </source>
</reference>
<dbReference type="PANTHER" id="PTHR37038:SF14">
    <property type="entry name" value="TRANSCRIPTIONAL ACTIVATOR"/>
    <property type="match status" value="1"/>
</dbReference>
<evidence type="ECO:0000313" key="3">
    <source>
        <dbReference type="Proteomes" id="UP000051739"/>
    </source>
</evidence>
<evidence type="ECO:0000313" key="2">
    <source>
        <dbReference type="EMBL" id="KRM03448.1"/>
    </source>
</evidence>
<dbReference type="GO" id="GO:0003677">
    <property type="term" value="F:DNA binding"/>
    <property type="evidence" value="ECO:0007669"/>
    <property type="project" value="InterPro"/>
</dbReference>
<name>A0A0R1VD15_9LACO</name>